<dbReference type="Proteomes" id="UP000325684">
    <property type="component" value="Unassembled WGS sequence"/>
</dbReference>
<dbReference type="GO" id="GO:0005886">
    <property type="term" value="C:plasma membrane"/>
    <property type="evidence" value="ECO:0007669"/>
    <property type="project" value="TreeGrafter"/>
</dbReference>
<dbReference type="InterPro" id="IPR050882">
    <property type="entry name" value="Prepilin_peptidase/N-MTase"/>
</dbReference>
<keyword evidence="3" id="KW-0812">Transmembrane</keyword>
<proteinExistence type="inferred from homology"/>
<dbReference type="InterPro" id="IPR000045">
    <property type="entry name" value="Prepilin_IV_endopep_pep"/>
</dbReference>
<dbReference type="PRINTS" id="PR00864">
    <property type="entry name" value="PREPILNPTASE"/>
</dbReference>
<comment type="caution">
    <text evidence="5">The sequence shown here is derived from an EMBL/GenBank/DDBJ whole genome shotgun (WGS) entry which is preliminary data.</text>
</comment>
<gene>
    <name evidence="5" type="ORF">FEZ63_21695</name>
</gene>
<feature type="transmembrane region" description="Helical" evidence="3">
    <location>
        <begin position="109"/>
        <end position="127"/>
    </location>
</feature>
<keyword evidence="6" id="KW-1185">Reference proteome</keyword>
<dbReference type="GO" id="GO:0004190">
    <property type="term" value="F:aspartic-type endopeptidase activity"/>
    <property type="evidence" value="ECO:0007669"/>
    <property type="project" value="InterPro"/>
</dbReference>
<evidence type="ECO:0000256" key="3">
    <source>
        <dbReference type="SAM" id="Phobius"/>
    </source>
</evidence>
<comment type="similarity">
    <text evidence="1 2">Belongs to the peptidase A24 family.</text>
</comment>
<dbReference type="PANTHER" id="PTHR30487">
    <property type="entry name" value="TYPE 4 PREPILIN-LIKE PROTEINS LEADER PEPTIDE-PROCESSING ENZYME"/>
    <property type="match status" value="1"/>
</dbReference>
<dbReference type="GO" id="GO:0006465">
    <property type="term" value="P:signal peptide processing"/>
    <property type="evidence" value="ECO:0007669"/>
    <property type="project" value="TreeGrafter"/>
</dbReference>
<dbReference type="AlphaFoldDB" id="A0A5N3P4I8"/>
<organism evidence="5 6">
    <name type="scientific">Microvirga brassicacearum</name>
    <dbReference type="NCBI Taxonomy" id="2580413"/>
    <lineage>
        <taxon>Bacteria</taxon>
        <taxon>Pseudomonadati</taxon>
        <taxon>Pseudomonadota</taxon>
        <taxon>Alphaproteobacteria</taxon>
        <taxon>Hyphomicrobiales</taxon>
        <taxon>Methylobacteriaceae</taxon>
        <taxon>Microvirga</taxon>
    </lineage>
</organism>
<dbReference type="OrthoDB" id="9789291at2"/>
<reference evidence="5 6" key="1">
    <citation type="journal article" date="2019" name="Microorganisms">
        <title>Genome Insights into the Novel Species Microvirga brassicacearum, a Rapeseed Endophyte with Biotechnological Potential.</title>
        <authorList>
            <person name="Jimenez-Gomez A."/>
            <person name="Saati-Santamaria Z."/>
            <person name="Igual J.M."/>
            <person name="Rivas R."/>
            <person name="Mateos P.F."/>
            <person name="Garcia-Fraile P."/>
        </authorList>
    </citation>
    <scope>NUCLEOTIDE SEQUENCE [LARGE SCALE GENOMIC DNA]</scope>
    <source>
        <strain evidence="5 6">CDVBN77</strain>
    </source>
</reference>
<dbReference type="Pfam" id="PF01478">
    <property type="entry name" value="Peptidase_A24"/>
    <property type="match status" value="1"/>
</dbReference>
<evidence type="ECO:0000256" key="1">
    <source>
        <dbReference type="ARBA" id="ARBA00005801"/>
    </source>
</evidence>
<evidence type="ECO:0000313" key="6">
    <source>
        <dbReference type="Proteomes" id="UP000325684"/>
    </source>
</evidence>
<keyword evidence="3" id="KW-0472">Membrane</keyword>
<feature type="domain" description="Prepilin type IV endopeptidase peptidase" evidence="4">
    <location>
        <begin position="15"/>
        <end position="121"/>
    </location>
</feature>
<feature type="transmembrane region" description="Helical" evidence="3">
    <location>
        <begin position="139"/>
        <end position="162"/>
    </location>
</feature>
<evidence type="ECO:0000313" key="5">
    <source>
        <dbReference type="EMBL" id="KAB0264668.1"/>
    </source>
</evidence>
<evidence type="ECO:0000256" key="2">
    <source>
        <dbReference type="RuleBase" id="RU003793"/>
    </source>
</evidence>
<dbReference type="Gene3D" id="1.20.120.1220">
    <property type="match status" value="1"/>
</dbReference>
<dbReference type="PANTHER" id="PTHR30487:SF0">
    <property type="entry name" value="PREPILIN LEADER PEPTIDASE_N-METHYLTRANSFERASE-RELATED"/>
    <property type="match status" value="1"/>
</dbReference>
<protein>
    <submittedName>
        <fullName evidence="5">Prepilin peptidase</fullName>
    </submittedName>
</protein>
<evidence type="ECO:0000259" key="4">
    <source>
        <dbReference type="Pfam" id="PF01478"/>
    </source>
</evidence>
<dbReference type="InterPro" id="IPR014032">
    <property type="entry name" value="Peptidase_A24A_bac"/>
</dbReference>
<dbReference type="EMBL" id="VCMV01000063">
    <property type="protein sequence ID" value="KAB0264668.1"/>
    <property type="molecule type" value="Genomic_DNA"/>
</dbReference>
<feature type="transmembrane region" description="Helical" evidence="3">
    <location>
        <begin position="45"/>
        <end position="73"/>
    </location>
</feature>
<keyword evidence="3" id="KW-1133">Transmembrane helix</keyword>
<dbReference type="RefSeq" id="WP_150948588.1">
    <property type="nucleotide sequence ID" value="NZ_VCMV01000063.1"/>
</dbReference>
<sequence>MADDSTLLLLAAVYLVLVSLAISVIDSRRLVIPNALNTANAGGGLMFAAFAKTMPFLSCLIGGALGVVALLALRSGYRSIRGRDGLGLGDVKFMAGAGLWVGWQGLAPLLLVSALSALIFLTLRGTLSGHFDPQRQLPFGPFLCTGTLTIWTVQVAGVAPWISP</sequence>
<accession>A0A5N3P4I8</accession>
<name>A0A5N3P4I8_9HYPH</name>